<dbReference type="SUPFAM" id="SSF52058">
    <property type="entry name" value="L domain-like"/>
    <property type="match status" value="1"/>
</dbReference>
<evidence type="ECO:0008006" key="3">
    <source>
        <dbReference type="Google" id="ProtNLM"/>
    </source>
</evidence>
<proteinExistence type="predicted"/>
<dbReference type="PROSITE" id="PS51450">
    <property type="entry name" value="LRR"/>
    <property type="match status" value="1"/>
</dbReference>
<dbReference type="RefSeq" id="XP_020046678.1">
    <property type="nucleotide sequence ID" value="XM_020191856.1"/>
</dbReference>
<gene>
    <name evidence="1" type="ORF">ASCRUDRAFT_70892</name>
</gene>
<dbReference type="InterPro" id="IPR001611">
    <property type="entry name" value="Leu-rich_rpt"/>
</dbReference>
<dbReference type="Gene3D" id="3.80.10.10">
    <property type="entry name" value="Ribonuclease Inhibitor"/>
    <property type="match status" value="1"/>
</dbReference>
<evidence type="ECO:0000313" key="1">
    <source>
        <dbReference type="EMBL" id="ODV60371.1"/>
    </source>
</evidence>
<dbReference type="AlphaFoldDB" id="A0A1D2VFD2"/>
<evidence type="ECO:0000313" key="2">
    <source>
        <dbReference type="Proteomes" id="UP000095038"/>
    </source>
</evidence>
<accession>A0A1D2VFD2</accession>
<dbReference type="InterPro" id="IPR032675">
    <property type="entry name" value="LRR_dom_sf"/>
</dbReference>
<name>A0A1D2VFD2_9ASCO</name>
<sequence length="383" mass="44552">MDLLPRELVEKIFLNVSNKNLLPFTLSNLRGVEYFAALKLYNSVFVHVAKDDEYYPFENNTSVFNNNNNHGFHDIFIFDCRNIPFECINESSNNIENFNSKYKIWNKFTKLLILFNSNSLNKTNIYLDDFSIDVSNHFWFLNQLTENRNIKYSTNGARFLLKFEPFDLSSLFFEDQRSQYTGIFFHREEYTGSVLTELTGDVHHLNQFPIDDDIFFTELNSILKFSIDFSSINPKIDIHSFSPSLRVKTVRFQALSFENIQNLTNTAEFIELDWSRNSILDIGTLPDLASLRTLNFSDNKIEDISSLSRITNLTGLDLSNNQNLIIVYVNLNNQNVTALKFDDSVTFLDCLNEDTRNQNQNQVGGEQQALRAQLQQHLQQLLQ</sequence>
<dbReference type="Proteomes" id="UP000095038">
    <property type="component" value="Unassembled WGS sequence"/>
</dbReference>
<organism evidence="1 2">
    <name type="scientific">Ascoidea rubescens DSM 1968</name>
    <dbReference type="NCBI Taxonomy" id="1344418"/>
    <lineage>
        <taxon>Eukaryota</taxon>
        <taxon>Fungi</taxon>
        <taxon>Dikarya</taxon>
        <taxon>Ascomycota</taxon>
        <taxon>Saccharomycotina</taxon>
        <taxon>Saccharomycetes</taxon>
        <taxon>Ascoideaceae</taxon>
        <taxon>Ascoidea</taxon>
    </lineage>
</organism>
<protein>
    <recommendedName>
        <fullName evidence="3">L domain-like protein</fullName>
    </recommendedName>
</protein>
<reference evidence="2" key="1">
    <citation type="submission" date="2016-05" db="EMBL/GenBank/DDBJ databases">
        <title>Comparative genomics of biotechnologically important yeasts.</title>
        <authorList>
            <consortium name="DOE Joint Genome Institute"/>
            <person name="Riley R."/>
            <person name="Haridas S."/>
            <person name="Wolfe K.H."/>
            <person name="Lopes M.R."/>
            <person name="Hittinger C.T."/>
            <person name="Goker M."/>
            <person name="Salamov A."/>
            <person name="Wisecaver J."/>
            <person name="Long T.M."/>
            <person name="Aerts A.L."/>
            <person name="Barry K."/>
            <person name="Choi C."/>
            <person name="Clum A."/>
            <person name="Coughlan A.Y."/>
            <person name="Deshpande S."/>
            <person name="Douglass A.P."/>
            <person name="Hanson S.J."/>
            <person name="Klenk H.-P."/>
            <person name="Labutti K."/>
            <person name="Lapidus A."/>
            <person name="Lindquist E."/>
            <person name="Lipzen A."/>
            <person name="Meier-Kolthoff J.P."/>
            <person name="Ohm R.A."/>
            <person name="Otillar R.P."/>
            <person name="Pangilinan J."/>
            <person name="Peng Y."/>
            <person name="Rokas A."/>
            <person name="Rosa C.A."/>
            <person name="Scheuner C."/>
            <person name="Sibirny A.A."/>
            <person name="Slot J.C."/>
            <person name="Stielow J.B."/>
            <person name="Sun H."/>
            <person name="Kurtzman C.P."/>
            <person name="Blackwell M."/>
            <person name="Grigoriev I.V."/>
            <person name="Jeffries T.W."/>
        </authorList>
    </citation>
    <scope>NUCLEOTIDE SEQUENCE [LARGE SCALE GENOMIC DNA]</scope>
    <source>
        <strain evidence="2">DSM 1968</strain>
    </source>
</reference>
<dbReference type="EMBL" id="KV454482">
    <property type="protein sequence ID" value="ODV60371.1"/>
    <property type="molecule type" value="Genomic_DNA"/>
</dbReference>
<keyword evidence="2" id="KW-1185">Reference proteome</keyword>
<dbReference type="GeneID" id="30965492"/>
<dbReference type="InParanoid" id="A0A1D2VFD2"/>